<dbReference type="AlphaFoldDB" id="A0AAE3ZF28"/>
<keyword evidence="1" id="KW-1133">Transmembrane helix</keyword>
<reference evidence="2" key="1">
    <citation type="submission" date="2023-07" db="EMBL/GenBank/DDBJ databases">
        <title>Sequencing the genomes of 1000 actinobacteria strains.</title>
        <authorList>
            <person name="Klenk H.-P."/>
        </authorList>
    </citation>
    <scope>NUCLEOTIDE SEQUENCE</scope>
    <source>
        <strain evidence="2">DSM 45977</strain>
    </source>
</reference>
<dbReference type="EMBL" id="JAVDXW010000001">
    <property type="protein sequence ID" value="MDR7302600.1"/>
    <property type="molecule type" value="Genomic_DNA"/>
</dbReference>
<gene>
    <name evidence="2" type="ORF">JOF55_002781</name>
</gene>
<evidence type="ECO:0000256" key="1">
    <source>
        <dbReference type="SAM" id="Phobius"/>
    </source>
</evidence>
<feature type="transmembrane region" description="Helical" evidence="1">
    <location>
        <begin position="12"/>
        <end position="33"/>
    </location>
</feature>
<protein>
    <recommendedName>
        <fullName evidence="4">DUF3017 family protein</fullName>
    </recommendedName>
</protein>
<evidence type="ECO:0000313" key="2">
    <source>
        <dbReference type="EMBL" id="MDR7302600.1"/>
    </source>
</evidence>
<sequence>MADRFRGGARLSVHLPFSAVVLVALSGLVWVGMQHWREGAALLGGALLLAAALRTVVSTERVGLLAIRSRTVDILLYAGLGLLIVFIAVTIKGGPLAT</sequence>
<evidence type="ECO:0008006" key="4">
    <source>
        <dbReference type="Google" id="ProtNLM"/>
    </source>
</evidence>
<keyword evidence="1" id="KW-0472">Membrane</keyword>
<accession>A0AAE3ZF28</accession>
<dbReference type="RefSeq" id="WP_310274260.1">
    <property type="nucleotide sequence ID" value="NZ_JAVDXW010000001.1"/>
</dbReference>
<comment type="caution">
    <text evidence="2">The sequence shown here is derived from an EMBL/GenBank/DDBJ whole genome shotgun (WGS) entry which is preliminary data.</text>
</comment>
<proteinExistence type="predicted"/>
<evidence type="ECO:0000313" key="3">
    <source>
        <dbReference type="Proteomes" id="UP001180845"/>
    </source>
</evidence>
<feature type="transmembrane region" description="Helical" evidence="1">
    <location>
        <begin position="71"/>
        <end position="91"/>
    </location>
</feature>
<dbReference type="InterPro" id="IPR021385">
    <property type="entry name" value="DUF3017"/>
</dbReference>
<keyword evidence="3" id="KW-1185">Reference proteome</keyword>
<dbReference type="Proteomes" id="UP001180845">
    <property type="component" value="Unassembled WGS sequence"/>
</dbReference>
<keyword evidence="1" id="KW-0812">Transmembrane</keyword>
<dbReference type="Pfam" id="PF11222">
    <property type="entry name" value="DUF3017"/>
    <property type="match status" value="1"/>
</dbReference>
<name>A0AAE3ZF28_9ACTN</name>
<organism evidence="2 3">
    <name type="scientific">Haloactinomyces albus</name>
    <dbReference type="NCBI Taxonomy" id="1352928"/>
    <lineage>
        <taxon>Bacteria</taxon>
        <taxon>Bacillati</taxon>
        <taxon>Actinomycetota</taxon>
        <taxon>Actinomycetes</taxon>
        <taxon>Actinopolysporales</taxon>
        <taxon>Actinopolysporaceae</taxon>
        <taxon>Haloactinomyces</taxon>
    </lineage>
</organism>
<feature type="transmembrane region" description="Helical" evidence="1">
    <location>
        <begin position="39"/>
        <end position="59"/>
    </location>
</feature>